<organism evidence="6 7">
    <name type="scientific">Yeosuana aromativorans</name>
    <dbReference type="NCBI Taxonomy" id="288019"/>
    <lineage>
        <taxon>Bacteria</taxon>
        <taxon>Pseudomonadati</taxon>
        <taxon>Bacteroidota</taxon>
        <taxon>Flavobacteriia</taxon>
        <taxon>Flavobacteriales</taxon>
        <taxon>Flavobacteriaceae</taxon>
        <taxon>Yeosuana</taxon>
    </lineage>
</organism>
<evidence type="ECO:0000313" key="6">
    <source>
        <dbReference type="EMBL" id="GGK32942.1"/>
    </source>
</evidence>
<evidence type="ECO:0000256" key="2">
    <source>
        <dbReference type="ARBA" id="ARBA00022692"/>
    </source>
</evidence>
<comment type="caution">
    <text evidence="6">The sequence shown here is derived from an EMBL/GenBank/DDBJ whole genome shotgun (WGS) entry which is preliminary data.</text>
</comment>
<evidence type="ECO:0008006" key="8">
    <source>
        <dbReference type="Google" id="ProtNLM"/>
    </source>
</evidence>
<keyword evidence="7" id="KW-1185">Reference proteome</keyword>
<dbReference type="Proteomes" id="UP000612329">
    <property type="component" value="Unassembled WGS sequence"/>
</dbReference>
<evidence type="ECO:0000256" key="4">
    <source>
        <dbReference type="ARBA" id="ARBA00023136"/>
    </source>
</evidence>
<feature type="transmembrane region" description="Helical" evidence="5">
    <location>
        <begin position="37"/>
        <end position="55"/>
    </location>
</feature>
<accession>A0A8J3BTA1</accession>
<feature type="transmembrane region" description="Helical" evidence="5">
    <location>
        <begin position="75"/>
        <end position="98"/>
    </location>
</feature>
<feature type="transmembrane region" description="Helical" evidence="5">
    <location>
        <begin position="119"/>
        <end position="141"/>
    </location>
</feature>
<proteinExistence type="predicted"/>
<dbReference type="Gene3D" id="1.20.120.1630">
    <property type="match status" value="1"/>
</dbReference>
<name>A0A8J3BTA1_9FLAO</name>
<dbReference type="EMBL" id="BMNR01000008">
    <property type="protein sequence ID" value="GGK32942.1"/>
    <property type="molecule type" value="Genomic_DNA"/>
</dbReference>
<dbReference type="RefSeq" id="WP_188654474.1">
    <property type="nucleotide sequence ID" value="NZ_BMNR01000008.1"/>
</dbReference>
<comment type="subcellular location">
    <subcellularLocation>
        <location evidence="1">Endomembrane system</location>
        <topology evidence="1">Multi-pass membrane protein</topology>
    </subcellularLocation>
</comment>
<keyword evidence="4 5" id="KW-0472">Membrane</keyword>
<keyword evidence="2 5" id="KW-0812">Transmembrane</keyword>
<evidence type="ECO:0000256" key="5">
    <source>
        <dbReference type="SAM" id="Phobius"/>
    </source>
</evidence>
<evidence type="ECO:0000256" key="1">
    <source>
        <dbReference type="ARBA" id="ARBA00004127"/>
    </source>
</evidence>
<reference evidence="6" key="1">
    <citation type="journal article" date="2014" name="Int. J. Syst. Evol. Microbiol.">
        <title>Complete genome sequence of Corynebacterium casei LMG S-19264T (=DSM 44701T), isolated from a smear-ripened cheese.</title>
        <authorList>
            <consortium name="US DOE Joint Genome Institute (JGI-PGF)"/>
            <person name="Walter F."/>
            <person name="Albersmeier A."/>
            <person name="Kalinowski J."/>
            <person name="Ruckert C."/>
        </authorList>
    </citation>
    <scope>NUCLEOTIDE SEQUENCE</scope>
    <source>
        <strain evidence="6">JCM 12862</strain>
    </source>
</reference>
<evidence type="ECO:0000313" key="7">
    <source>
        <dbReference type="Proteomes" id="UP000612329"/>
    </source>
</evidence>
<keyword evidence="3 5" id="KW-1133">Transmembrane helix</keyword>
<dbReference type="GO" id="GO:0012505">
    <property type="term" value="C:endomembrane system"/>
    <property type="evidence" value="ECO:0007669"/>
    <property type="project" value="UniProtKB-SubCell"/>
</dbReference>
<reference evidence="6" key="2">
    <citation type="submission" date="2020-09" db="EMBL/GenBank/DDBJ databases">
        <authorList>
            <person name="Sun Q."/>
            <person name="Ohkuma M."/>
        </authorList>
    </citation>
    <scope>NUCLEOTIDE SEQUENCE</scope>
    <source>
        <strain evidence="6">JCM 12862</strain>
    </source>
</reference>
<evidence type="ECO:0000256" key="3">
    <source>
        <dbReference type="ARBA" id="ARBA00022989"/>
    </source>
</evidence>
<dbReference type="InterPro" id="IPR007318">
    <property type="entry name" value="Phopholipid_MeTrfase"/>
</dbReference>
<feature type="transmembrane region" description="Helical" evidence="5">
    <location>
        <begin position="147"/>
        <end position="163"/>
    </location>
</feature>
<sequence length="192" mass="22095">MSETIKIGLKITWWVVMAYWIISGVRAKKAKSKEPFLIRFVLYILPLIIAILLLGPGKWFGHTFLRENFVPHNNLVGIIGLSISVLGAIIACWSRYMLGKNWSLSVQKKENHELVQNGIYKIIRHPIYTGILLLFIGNTLIVGDYRGILAVMIVFVSFWFKLVKEEKLLLDLFGNQYTVYKNRTKALIPFIL</sequence>
<protein>
    <recommendedName>
        <fullName evidence="8">Isoprenylcysteine carboxylmethyltransferase family protein</fullName>
    </recommendedName>
</protein>
<dbReference type="PANTHER" id="PTHR12714:SF9">
    <property type="entry name" value="PROTEIN-S-ISOPRENYLCYSTEINE O-METHYLTRANSFERASE"/>
    <property type="match status" value="1"/>
</dbReference>
<dbReference type="AlphaFoldDB" id="A0A8J3BTA1"/>
<dbReference type="PANTHER" id="PTHR12714">
    <property type="entry name" value="PROTEIN-S ISOPRENYLCYSTEINE O-METHYLTRANSFERASE"/>
    <property type="match status" value="1"/>
</dbReference>
<dbReference type="GO" id="GO:0016740">
    <property type="term" value="F:transferase activity"/>
    <property type="evidence" value="ECO:0007669"/>
    <property type="project" value="UniProtKB-ARBA"/>
</dbReference>
<dbReference type="Pfam" id="PF04191">
    <property type="entry name" value="PEMT"/>
    <property type="match status" value="1"/>
</dbReference>
<gene>
    <name evidence="6" type="ORF">GCM10007962_29060</name>
</gene>